<sequence length="386" mass="43840">MNTLEFTRMYVIEDPDNFVEELYKVFEFMCITYITYVELASYQLKIFARILFDELKKNREAFLGCIFPRELRELKLRELLNLKKEAISVQEYSLKFTALSWYASEMVADMRNMMTLFVFGLSHLSNKEGKETMLIGDMDLCRLMINVHQVEREKLNGMEKFRNNKAKTTNNEIGLQKIGNGHRSCFQQRSSRPDPSSPSGTTSQGSVAQGFRAHIMLSVVGPIQENVMVSLIVVFNENSPYVVNGMPKFFTFHVNALLDSGANLSFVTPYVAIRFDITPEQLLELFSVSTPICESILVETVYHDCTISVYHKDGIADLEELDMVDFDVILGIGWVHACYSLGNCKNLSSQLSARKLVSKGCIYHFVQVNDSSVETPPIQSILIGLS</sequence>
<feature type="compositionally biased region" description="Low complexity" evidence="1">
    <location>
        <begin position="187"/>
        <end position="205"/>
    </location>
</feature>
<dbReference type="PANTHER" id="PTHR15503">
    <property type="entry name" value="LDOC1 RELATED"/>
    <property type="match status" value="1"/>
</dbReference>
<proteinExistence type="predicted"/>
<name>A0A9J5ZDB1_SOLCO</name>
<protein>
    <recommendedName>
        <fullName evidence="4">Retrotransposon gag domain-containing protein</fullName>
    </recommendedName>
</protein>
<dbReference type="InterPro" id="IPR032567">
    <property type="entry name" value="RTL1-rel"/>
</dbReference>
<evidence type="ECO:0000256" key="1">
    <source>
        <dbReference type="SAM" id="MobiDB-lite"/>
    </source>
</evidence>
<accession>A0A9J5ZDB1</accession>
<dbReference type="OrthoDB" id="786680at2759"/>
<dbReference type="CDD" id="cd00303">
    <property type="entry name" value="retropepsin_like"/>
    <property type="match status" value="1"/>
</dbReference>
<dbReference type="Pfam" id="PF08284">
    <property type="entry name" value="RVP_2"/>
    <property type="match status" value="1"/>
</dbReference>
<dbReference type="Proteomes" id="UP000824120">
    <property type="component" value="Chromosome 4"/>
</dbReference>
<organism evidence="2 3">
    <name type="scientific">Solanum commersonii</name>
    <name type="common">Commerson's wild potato</name>
    <name type="synonym">Commerson's nightshade</name>
    <dbReference type="NCBI Taxonomy" id="4109"/>
    <lineage>
        <taxon>Eukaryota</taxon>
        <taxon>Viridiplantae</taxon>
        <taxon>Streptophyta</taxon>
        <taxon>Embryophyta</taxon>
        <taxon>Tracheophyta</taxon>
        <taxon>Spermatophyta</taxon>
        <taxon>Magnoliopsida</taxon>
        <taxon>eudicotyledons</taxon>
        <taxon>Gunneridae</taxon>
        <taxon>Pentapetalae</taxon>
        <taxon>asterids</taxon>
        <taxon>lamiids</taxon>
        <taxon>Solanales</taxon>
        <taxon>Solanaceae</taxon>
        <taxon>Solanoideae</taxon>
        <taxon>Solaneae</taxon>
        <taxon>Solanum</taxon>
    </lineage>
</organism>
<dbReference type="EMBL" id="JACXVP010000004">
    <property type="protein sequence ID" value="KAG5609832.1"/>
    <property type="molecule type" value="Genomic_DNA"/>
</dbReference>
<dbReference type="PANTHER" id="PTHR15503:SF45">
    <property type="entry name" value="RNA-DIRECTED DNA POLYMERASE HOMOLOG"/>
    <property type="match status" value="1"/>
</dbReference>
<evidence type="ECO:0000313" key="3">
    <source>
        <dbReference type="Proteomes" id="UP000824120"/>
    </source>
</evidence>
<comment type="caution">
    <text evidence="2">The sequence shown here is derived from an EMBL/GenBank/DDBJ whole genome shotgun (WGS) entry which is preliminary data.</text>
</comment>
<dbReference type="InterPro" id="IPR021109">
    <property type="entry name" value="Peptidase_aspartic_dom_sf"/>
</dbReference>
<keyword evidence="3" id="KW-1185">Reference proteome</keyword>
<evidence type="ECO:0008006" key="4">
    <source>
        <dbReference type="Google" id="ProtNLM"/>
    </source>
</evidence>
<dbReference type="Gene3D" id="2.40.70.10">
    <property type="entry name" value="Acid Proteases"/>
    <property type="match status" value="1"/>
</dbReference>
<feature type="region of interest" description="Disordered" evidence="1">
    <location>
        <begin position="184"/>
        <end position="205"/>
    </location>
</feature>
<reference evidence="2 3" key="1">
    <citation type="submission" date="2020-09" db="EMBL/GenBank/DDBJ databases">
        <title>De no assembly of potato wild relative species, Solanum commersonii.</title>
        <authorList>
            <person name="Cho K."/>
        </authorList>
    </citation>
    <scope>NUCLEOTIDE SEQUENCE [LARGE SCALE GENOMIC DNA]</scope>
    <source>
        <strain evidence="2">LZ3.2</strain>
        <tissue evidence="2">Leaf</tissue>
    </source>
</reference>
<evidence type="ECO:0000313" key="2">
    <source>
        <dbReference type="EMBL" id="KAG5609832.1"/>
    </source>
</evidence>
<dbReference type="AlphaFoldDB" id="A0A9J5ZDB1"/>
<gene>
    <name evidence="2" type="ORF">H5410_021113</name>
</gene>